<evidence type="ECO:0000259" key="3">
    <source>
        <dbReference type="PROSITE" id="PS51186"/>
    </source>
</evidence>
<dbReference type="EMBL" id="FQZF01000021">
    <property type="protein sequence ID" value="SHJ80765.1"/>
    <property type="molecule type" value="Genomic_DNA"/>
</dbReference>
<evidence type="ECO:0000256" key="2">
    <source>
        <dbReference type="ARBA" id="ARBA00023315"/>
    </source>
</evidence>
<dbReference type="InterPro" id="IPR016181">
    <property type="entry name" value="Acyl_CoA_acyltransferase"/>
</dbReference>
<protein>
    <submittedName>
        <fullName evidence="4">N-acetylglutamate synthase, GNAT family</fullName>
    </submittedName>
</protein>
<proteinExistence type="predicted"/>
<evidence type="ECO:0000313" key="4">
    <source>
        <dbReference type="EMBL" id="SHJ80765.1"/>
    </source>
</evidence>
<dbReference type="PROSITE" id="PS51186">
    <property type="entry name" value="GNAT"/>
    <property type="match status" value="1"/>
</dbReference>
<dbReference type="InterPro" id="IPR000182">
    <property type="entry name" value="GNAT_dom"/>
</dbReference>
<dbReference type="InterPro" id="IPR050832">
    <property type="entry name" value="Bact_Acetyltransf"/>
</dbReference>
<organism evidence="4 5">
    <name type="scientific">Muricoccus roseus</name>
    <dbReference type="NCBI Taxonomy" id="198092"/>
    <lineage>
        <taxon>Bacteria</taxon>
        <taxon>Pseudomonadati</taxon>
        <taxon>Pseudomonadota</taxon>
        <taxon>Alphaproteobacteria</taxon>
        <taxon>Acetobacterales</taxon>
        <taxon>Roseomonadaceae</taxon>
        <taxon>Muricoccus</taxon>
    </lineage>
</organism>
<name>A0A1M6MBF9_9PROT</name>
<evidence type="ECO:0000313" key="5">
    <source>
        <dbReference type="Proteomes" id="UP000184387"/>
    </source>
</evidence>
<dbReference type="RefSeq" id="WP_073136905.1">
    <property type="nucleotide sequence ID" value="NZ_FQZF01000021.1"/>
</dbReference>
<dbReference type="PANTHER" id="PTHR43877">
    <property type="entry name" value="AMINOALKYLPHOSPHONATE N-ACETYLTRANSFERASE-RELATED-RELATED"/>
    <property type="match status" value="1"/>
</dbReference>
<dbReference type="GO" id="GO:0016747">
    <property type="term" value="F:acyltransferase activity, transferring groups other than amino-acyl groups"/>
    <property type="evidence" value="ECO:0007669"/>
    <property type="project" value="InterPro"/>
</dbReference>
<dbReference type="PANTHER" id="PTHR43877:SF2">
    <property type="entry name" value="AMINOALKYLPHOSPHONATE N-ACETYLTRANSFERASE-RELATED"/>
    <property type="match status" value="1"/>
</dbReference>
<dbReference type="Gene3D" id="3.40.630.30">
    <property type="match status" value="1"/>
</dbReference>
<evidence type="ECO:0000256" key="1">
    <source>
        <dbReference type="ARBA" id="ARBA00022679"/>
    </source>
</evidence>
<dbReference type="STRING" id="198092.SAMN02745194_03420"/>
<sequence length="154" mass="17270">MSALRLARPEEAEAIRALVERAYAHYIPLLGRRPAPMDDDFAARIAHGQAHVLEREGEIVALAVIEDRGGYLWIEDLAVEPALHGQGIGRALLAFCEARARGLGLRELRLLTNERMERNRAIYAKAGFAEADRREDEGFRRVYMVRHLEDPAGG</sequence>
<dbReference type="Proteomes" id="UP000184387">
    <property type="component" value="Unassembled WGS sequence"/>
</dbReference>
<dbReference type="CDD" id="cd04301">
    <property type="entry name" value="NAT_SF"/>
    <property type="match status" value="1"/>
</dbReference>
<keyword evidence="1" id="KW-0808">Transferase</keyword>
<accession>A0A1M6MBF9</accession>
<keyword evidence="2" id="KW-0012">Acyltransferase</keyword>
<dbReference type="OrthoDB" id="281808at2"/>
<keyword evidence="5" id="KW-1185">Reference proteome</keyword>
<dbReference type="AlphaFoldDB" id="A0A1M6MBF9"/>
<reference evidence="4 5" key="1">
    <citation type="submission" date="2016-11" db="EMBL/GenBank/DDBJ databases">
        <authorList>
            <person name="Jaros S."/>
            <person name="Januszkiewicz K."/>
            <person name="Wedrychowicz H."/>
        </authorList>
    </citation>
    <scope>NUCLEOTIDE SEQUENCE [LARGE SCALE GENOMIC DNA]</scope>
    <source>
        <strain evidence="4 5">DSM 14916</strain>
    </source>
</reference>
<feature type="domain" description="N-acetyltransferase" evidence="3">
    <location>
        <begin position="2"/>
        <end position="149"/>
    </location>
</feature>
<dbReference type="SUPFAM" id="SSF55729">
    <property type="entry name" value="Acyl-CoA N-acyltransferases (Nat)"/>
    <property type="match status" value="1"/>
</dbReference>
<dbReference type="Pfam" id="PF00583">
    <property type="entry name" value="Acetyltransf_1"/>
    <property type="match status" value="1"/>
</dbReference>
<gene>
    <name evidence="4" type="ORF">SAMN02745194_03420</name>
</gene>